<dbReference type="EMBL" id="CAMXCT010000046">
    <property type="protein sequence ID" value="CAI3972973.1"/>
    <property type="molecule type" value="Genomic_DNA"/>
</dbReference>
<reference evidence="4 5" key="2">
    <citation type="submission" date="2024-05" db="EMBL/GenBank/DDBJ databases">
        <authorList>
            <person name="Chen Y."/>
            <person name="Shah S."/>
            <person name="Dougan E. K."/>
            <person name="Thang M."/>
            <person name="Chan C."/>
        </authorList>
    </citation>
    <scope>NUCLEOTIDE SEQUENCE [LARGE SCALE GENOMIC DNA]</scope>
</reference>
<dbReference type="Gene3D" id="2.60.40.4370">
    <property type="match status" value="1"/>
</dbReference>
<evidence type="ECO:0000259" key="2">
    <source>
        <dbReference type="Pfam" id="PF10419"/>
    </source>
</evidence>
<keyword evidence="5" id="KW-1185">Reference proteome</keyword>
<reference evidence="3" key="1">
    <citation type="submission" date="2022-10" db="EMBL/GenBank/DDBJ databases">
        <authorList>
            <person name="Chen Y."/>
            <person name="Dougan E. K."/>
            <person name="Chan C."/>
            <person name="Rhodes N."/>
            <person name="Thang M."/>
        </authorList>
    </citation>
    <scope>NUCLEOTIDE SEQUENCE</scope>
</reference>
<proteinExistence type="predicted"/>
<feature type="compositionally biased region" description="Low complexity" evidence="1">
    <location>
        <begin position="140"/>
        <end position="152"/>
    </location>
</feature>
<dbReference type="InterPro" id="IPR019481">
    <property type="entry name" value="TFIIIC_triple_barrel"/>
</dbReference>
<accession>A0A9P1BGC6</accession>
<name>A0A9P1BGC6_9DINO</name>
<gene>
    <name evidence="3" type="ORF">C1SCF055_LOCUS1505</name>
</gene>
<feature type="region of interest" description="Disordered" evidence="1">
    <location>
        <begin position="105"/>
        <end position="212"/>
    </location>
</feature>
<dbReference type="EMBL" id="CAMXCT020000046">
    <property type="protein sequence ID" value="CAL1126348.1"/>
    <property type="molecule type" value="Genomic_DNA"/>
</dbReference>
<dbReference type="Pfam" id="PF10419">
    <property type="entry name" value="TFIIIC_sub6"/>
    <property type="match status" value="1"/>
</dbReference>
<dbReference type="OrthoDB" id="409954at2759"/>
<evidence type="ECO:0000256" key="1">
    <source>
        <dbReference type="SAM" id="MobiDB-lite"/>
    </source>
</evidence>
<feature type="domain" description="Transcription factor TFIIIC triple barrel" evidence="2">
    <location>
        <begin position="17"/>
        <end position="82"/>
    </location>
</feature>
<comment type="caution">
    <text evidence="3">The sequence shown here is derived from an EMBL/GenBank/DDBJ whole genome shotgun (WGS) entry which is preliminary data.</text>
</comment>
<dbReference type="Proteomes" id="UP001152797">
    <property type="component" value="Unassembled WGS sequence"/>
</dbReference>
<evidence type="ECO:0000313" key="4">
    <source>
        <dbReference type="EMBL" id="CAL4760285.1"/>
    </source>
</evidence>
<feature type="compositionally biased region" description="Basic residues" evidence="1">
    <location>
        <begin position="195"/>
        <end position="212"/>
    </location>
</feature>
<dbReference type="AlphaFoldDB" id="A0A9P1BGC6"/>
<protein>
    <recommendedName>
        <fullName evidence="2">Transcription factor TFIIIC triple barrel domain-containing protein</fullName>
    </recommendedName>
</protein>
<feature type="compositionally biased region" description="Acidic residues" evidence="1">
    <location>
        <begin position="118"/>
        <end position="139"/>
    </location>
</feature>
<evidence type="ECO:0000313" key="5">
    <source>
        <dbReference type="Proteomes" id="UP001152797"/>
    </source>
</evidence>
<sequence length="212" mass="23521">MPRPEPARWASEAKVGEEVLVLCRFPQLENSQFFATTSNFQIEGLETPTPSLLVDEAWRFKGRHMRPMTTNLFFHDEVSSSARELGTSPHVVHFDLDRAGLSSRPERIRAPKHKPLPEDLEDDEVDMAEVAEEEAEGVEDAGAADPDSAAGPITSPKASPKASPRASPRASPKLSPKVSPKLSPKMAPKDEFLRVRKKRQPRRRVIASSHSK</sequence>
<dbReference type="EMBL" id="CAMXCT030000046">
    <property type="protein sequence ID" value="CAL4760285.1"/>
    <property type="molecule type" value="Genomic_DNA"/>
</dbReference>
<organism evidence="3">
    <name type="scientific">Cladocopium goreaui</name>
    <dbReference type="NCBI Taxonomy" id="2562237"/>
    <lineage>
        <taxon>Eukaryota</taxon>
        <taxon>Sar</taxon>
        <taxon>Alveolata</taxon>
        <taxon>Dinophyceae</taxon>
        <taxon>Suessiales</taxon>
        <taxon>Symbiodiniaceae</taxon>
        <taxon>Cladocopium</taxon>
    </lineage>
</organism>
<evidence type="ECO:0000313" key="3">
    <source>
        <dbReference type="EMBL" id="CAI3972973.1"/>
    </source>
</evidence>